<dbReference type="PANTHER" id="PTHR31757:SF0">
    <property type="entry name" value="SLL0781 PROTEIN"/>
    <property type="match status" value="1"/>
</dbReference>
<name>A0ABS5WJE0_9FLAO</name>
<dbReference type="Pfam" id="PF07080">
    <property type="entry name" value="DUF1348"/>
    <property type="match status" value="1"/>
</dbReference>
<proteinExistence type="predicted"/>
<comment type="caution">
    <text evidence="1">The sequence shown here is derived from an EMBL/GenBank/DDBJ whole genome shotgun (WGS) entry which is preliminary data.</text>
</comment>
<reference evidence="1 2" key="1">
    <citation type="submission" date="2020-06" db="EMBL/GenBank/DDBJ databases">
        <authorList>
            <person name="Isaeva M.P."/>
            <person name="Chernysheva N.Y."/>
        </authorList>
    </citation>
    <scope>NUCLEOTIDE SEQUENCE [LARGE SCALE GENOMIC DNA]</scope>
    <source>
        <strain evidence="1 2">KMM 6746</strain>
    </source>
</reference>
<evidence type="ECO:0000313" key="2">
    <source>
        <dbReference type="Proteomes" id="UP000740413"/>
    </source>
</evidence>
<dbReference type="InterPro" id="IPR009783">
    <property type="entry name" value="DUF1348"/>
</dbReference>
<dbReference type="InterPro" id="IPR032710">
    <property type="entry name" value="NTF2-like_dom_sf"/>
</dbReference>
<reference evidence="2" key="2">
    <citation type="submission" date="2023-07" db="EMBL/GenBank/DDBJ databases">
        <title>Zobellia barbeyronii sp. nov., a new marine flavobacterium, isolated from green and red algae.</title>
        <authorList>
            <person name="Nedashkovskaya O.I."/>
            <person name="Otstavnykh N."/>
            <person name="Zhukova N."/>
            <person name="Guzev K."/>
            <person name="Chausova V."/>
            <person name="Tekutyeva L."/>
            <person name="Mikhailov V."/>
            <person name="Isaeva M."/>
        </authorList>
    </citation>
    <scope>NUCLEOTIDE SEQUENCE [LARGE SCALE GENOMIC DNA]</scope>
    <source>
        <strain evidence="2">KMM 6746</strain>
    </source>
</reference>
<dbReference type="Proteomes" id="UP000740413">
    <property type="component" value="Unassembled WGS sequence"/>
</dbReference>
<gene>
    <name evidence="1" type="ORF">HW347_17535</name>
</gene>
<dbReference type="SUPFAM" id="SSF54427">
    <property type="entry name" value="NTF2-like"/>
    <property type="match status" value="1"/>
</dbReference>
<organism evidence="1 2">
    <name type="scientific">Zobellia barbeyronii</name>
    <dbReference type="NCBI Taxonomy" id="2748009"/>
    <lineage>
        <taxon>Bacteria</taxon>
        <taxon>Pseudomonadati</taxon>
        <taxon>Bacteroidota</taxon>
        <taxon>Flavobacteriia</taxon>
        <taxon>Flavobacteriales</taxon>
        <taxon>Flavobacteriaceae</taxon>
        <taxon>Zobellia</taxon>
    </lineage>
</organism>
<dbReference type="EMBL" id="JACATN010000005">
    <property type="protein sequence ID" value="MBT2163076.1"/>
    <property type="molecule type" value="Genomic_DNA"/>
</dbReference>
<evidence type="ECO:0000313" key="1">
    <source>
        <dbReference type="EMBL" id="MBT2163076.1"/>
    </source>
</evidence>
<keyword evidence="2" id="KW-1185">Reference proteome</keyword>
<sequence>MDNKLLLPPFNLDTAKQKIQFIEDIWNRKDPTEVSNIYSIDCEWYTNESISLSSRKEVQKLLEDKWKKQLDFEVTKKYLAHTDNSIALKFDYDYRMEDEQWYCSYGNEILEFNESGLVEKSIIRIYHSIIKDSERPISPSLHEFL</sequence>
<dbReference type="Gene3D" id="3.10.450.50">
    <property type="match status" value="1"/>
</dbReference>
<dbReference type="PANTHER" id="PTHR31757">
    <property type="entry name" value="SLL0781 PROTEIN"/>
    <property type="match status" value="1"/>
</dbReference>
<protein>
    <submittedName>
        <fullName evidence="1">DUF1348 family protein</fullName>
    </submittedName>
</protein>
<accession>A0ABS5WJE0</accession>
<dbReference type="RefSeq" id="WP_214613043.1">
    <property type="nucleotide sequence ID" value="NZ_JACATN010000005.1"/>
</dbReference>